<dbReference type="EMBL" id="JARRAG010000001">
    <property type="protein sequence ID" value="MDG3002659.1"/>
    <property type="molecule type" value="Genomic_DNA"/>
</dbReference>
<name>A0ABT6F5G8_9BACT</name>
<keyword evidence="2 5" id="KW-0812">Transmembrane</keyword>
<organism evidence="6 7">
    <name type="scientific">Paludisphaera mucosa</name>
    <dbReference type="NCBI Taxonomy" id="3030827"/>
    <lineage>
        <taxon>Bacteria</taxon>
        <taxon>Pseudomonadati</taxon>
        <taxon>Planctomycetota</taxon>
        <taxon>Planctomycetia</taxon>
        <taxon>Isosphaerales</taxon>
        <taxon>Isosphaeraceae</taxon>
        <taxon>Paludisphaera</taxon>
    </lineage>
</organism>
<keyword evidence="3 5" id="KW-1133">Transmembrane helix</keyword>
<evidence type="ECO:0000313" key="6">
    <source>
        <dbReference type="EMBL" id="MDG3002659.1"/>
    </source>
</evidence>
<dbReference type="Proteomes" id="UP001216907">
    <property type="component" value="Unassembled WGS sequence"/>
</dbReference>
<comment type="similarity">
    <text evidence="5">Belongs to the TatC family.</text>
</comment>
<evidence type="ECO:0000256" key="4">
    <source>
        <dbReference type="ARBA" id="ARBA00023136"/>
    </source>
</evidence>
<keyword evidence="7" id="KW-1185">Reference proteome</keyword>
<feature type="transmembrane region" description="Helical" evidence="5">
    <location>
        <begin position="160"/>
        <end position="181"/>
    </location>
</feature>
<comment type="caution">
    <text evidence="6">The sequence shown here is derived from an EMBL/GenBank/DDBJ whole genome shotgun (WGS) entry which is preliminary data.</text>
</comment>
<evidence type="ECO:0000256" key="2">
    <source>
        <dbReference type="ARBA" id="ARBA00022692"/>
    </source>
</evidence>
<comment type="subunit">
    <text evidence="5">Forms a complex with TatA.</text>
</comment>
<proteinExistence type="inferred from homology"/>
<keyword evidence="5" id="KW-0653">Protein transport</keyword>
<feature type="transmembrane region" description="Helical" evidence="5">
    <location>
        <begin position="202"/>
        <end position="230"/>
    </location>
</feature>
<keyword evidence="5" id="KW-1003">Cell membrane</keyword>
<feature type="transmembrane region" description="Helical" evidence="5">
    <location>
        <begin position="288"/>
        <end position="304"/>
    </location>
</feature>
<evidence type="ECO:0000313" key="7">
    <source>
        <dbReference type="Proteomes" id="UP001216907"/>
    </source>
</evidence>
<gene>
    <name evidence="5 6" type="primary">tatC</name>
    <name evidence="6" type="ORF">PZE19_02570</name>
</gene>
<accession>A0ABT6F5G8</accession>
<feature type="transmembrane region" description="Helical" evidence="5">
    <location>
        <begin position="250"/>
        <end position="276"/>
    </location>
</feature>
<feature type="transmembrane region" description="Helical" evidence="5">
    <location>
        <begin position="310"/>
        <end position="328"/>
    </location>
</feature>
<evidence type="ECO:0000256" key="3">
    <source>
        <dbReference type="ARBA" id="ARBA00022989"/>
    </source>
</evidence>
<keyword evidence="4 5" id="KW-0472">Membrane</keyword>
<protein>
    <recommendedName>
        <fullName evidence="5">Sec-independent protein translocase protein TatC</fullName>
    </recommendedName>
</protein>
<sequence length="339" mass="37691">MPSDRDLFTEEQTMVTMSFGEHLEELRVRLILALAGLFLGVLIVFIPPLDIGKRVMEQMEAPAKVALTKFYKNEYAKKRAVAEAAKTVSDAMQAEIPAESFIEALRRLAPDAKLPEAAAVKGQTLAFPIRYKLAELIDASEQSVLVFDNSLISLGPLETITIYFMVCLVAGLVMASPWVFYQIWAFIAAGLYRHERHYVMRFLPVSLGLFMGGVALCFWFVLPLTLAFLLDFNVWLGVAPTLRLSEWMSFATMLPLVFGVAFQTPLVMLFLQRIGIFTVDDYRSKRKFAILIITIAAAVLTPGQDPISMSLLAAPMIVLYELGIILIARGSKTAAPMRA</sequence>
<comment type="subcellular location">
    <subcellularLocation>
        <location evidence="5">Cell membrane</location>
        <topology evidence="5">Multi-pass membrane protein</topology>
    </subcellularLocation>
    <subcellularLocation>
        <location evidence="1">Membrane</location>
        <topology evidence="1">Multi-pass membrane protein</topology>
    </subcellularLocation>
</comment>
<reference evidence="6 7" key="1">
    <citation type="submission" date="2023-03" db="EMBL/GenBank/DDBJ databases">
        <title>Paludisphaera mucosa sp. nov. a novel planctomycete from northern fen.</title>
        <authorList>
            <person name="Ivanova A."/>
        </authorList>
    </citation>
    <scope>NUCLEOTIDE SEQUENCE [LARGE SCALE GENOMIC DNA]</scope>
    <source>
        <strain evidence="6 7">Pla2</strain>
    </source>
</reference>
<evidence type="ECO:0000256" key="5">
    <source>
        <dbReference type="HAMAP-Rule" id="MF_00902"/>
    </source>
</evidence>
<dbReference type="InterPro" id="IPR002033">
    <property type="entry name" value="TatC"/>
</dbReference>
<comment type="function">
    <text evidence="5">Part of the twin-arginine translocation (Tat) system that transports large folded proteins containing a characteristic twin-arginine motif in their signal peptide across membranes.</text>
</comment>
<dbReference type="PANTHER" id="PTHR30371:SF0">
    <property type="entry name" value="SEC-INDEPENDENT PROTEIN TRANSLOCASE PROTEIN TATC, CHLOROPLASTIC-RELATED"/>
    <property type="match status" value="1"/>
</dbReference>
<keyword evidence="5" id="KW-0813">Transport</keyword>
<dbReference type="NCBIfam" id="TIGR00945">
    <property type="entry name" value="tatC"/>
    <property type="match status" value="1"/>
</dbReference>
<dbReference type="Pfam" id="PF00902">
    <property type="entry name" value="TatC"/>
    <property type="match status" value="1"/>
</dbReference>
<keyword evidence="5" id="KW-0811">Translocation</keyword>
<dbReference type="PANTHER" id="PTHR30371">
    <property type="entry name" value="SEC-INDEPENDENT PROTEIN TRANSLOCASE PROTEIN TATC"/>
    <property type="match status" value="1"/>
</dbReference>
<dbReference type="HAMAP" id="MF_00902">
    <property type="entry name" value="TatC"/>
    <property type="match status" value="1"/>
</dbReference>
<dbReference type="RefSeq" id="WP_277859023.1">
    <property type="nucleotide sequence ID" value="NZ_JARRAG010000001.1"/>
</dbReference>
<feature type="transmembrane region" description="Helical" evidence="5">
    <location>
        <begin position="30"/>
        <end position="49"/>
    </location>
</feature>
<evidence type="ECO:0000256" key="1">
    <source>
        <dbReference type="ARBA" id="ARBA00004141"/>
    </source>
</evidence>